<dbReference type="InterPro" id="IPR008197">
    <property type="entry name" value="WAP_dom"/>
</dbReference>
<dbReference type="PRINTS" id="PR00003">
    <property type="entry name" value="4DISULPHCORE"/>
</dbReference>
<dbReference type="Pfam" id="PF00095">
    <property type="entry name" value="WAP"/>
    <property type="match status" value="4"/>
</dbReference>
<evidence type="ECO:0000313" key="2">
    <source>
        <dbReference type="EMBL" id="KAK7878628.1"/>
    </source>
</evidence>
<feature type="domain" description="WAP" evidence="1">
    <location>
        <begin position="60"/>
        <end position="113"/>
    </location>
</feature>
<dbReference type="InterPro" id="IPR050514">
    <property type="entry name" value="WAP_four-disulfide_core"/>
</dbReference>
<name>A0AAW0MQ55_9GOBI</name>
<dbReference type="GO" id="GO:0004867">
    <property type="term" value="F:serine-type endopeptidase inhibitor activity"/>
    <property type="evidence" value="ECO:0007669"/>
    <property type="project" value="TreeGrafter"/>
</dbReference>
<evidence type="ECO:0000313" key="3">
    <source>
        <dbReference type="Proteomes" id="UP001460270"/>
    </source>
</evidence>
<dbReference type="GO" id="GO:0019731">
    <property type="term" value="P:antibacterial humoral response"/>
    <property type="evidence" value="ECO:0007669"/>
    <property type="project" value="TreeGrafter"/>
</dbReference>
<keyword evidence="3" id="KW-1185">Reference proteome</keyword>
<protein>
    <recommendedName>
        <fullName evidence="1">WAP domain-containing protein</fullName>
    </recommendedName>
</protein>
<dbReference type="EMBL" id="JBBPFD010000491">
    <property type="protein sequence ID" value="KAK7878628.1"/>
    <property type="molecule type" value="Genomic_DNA"/>
</dbReference>
<feature type="domain" description="WAP" evidence="1">
    <location>
        <begin position="173"/>
        <end position="223"/>
    </location>
</feature>
<dbReference type="InterPro" id="IPR036645">
    <property type="entry name" value="Elafin-like_sf"/>
</dbReference>
<dbReference type="AlphaFoldDB" id="A0AAW0MQ55"/>
<feature type="domain" description="WAP" evidence="1">
    <location>
        <begin position="224"/>
        <end position="274"/>
    </location>
</feature>
<proteinExistence type="predicted"/>
<dbReference type="PANTHER" id="PTHR19441:SF95">
    <property type="entry name" value="PERLWAPIN ISOFORM X1"/>
    <property type="match status" value="1"/>
</dbReference>
<reference evidence="3" key="1">
    <citation type="submission" date="2024-04" db="EMBL/GenBank/DDBJ databases">
        <title>Salinicola lusitanus LLJ914,a marine bacterium isolated from the Okinawa Trough.</title>
        <authorList>
            <person name="Li J."/>
        </authorList>
    </citation>
    <scope>NUCLEOTIDE SEQUENCE [LARGE SCALE GENOMIC DNA]</scope>
</reference>
<dbReference type="Gene3D" id="4.10.75.10">
    <property type="entry name" value="Elafin-like"/>
    <property type="match status" value="4"/>
</dbReference>
<comment type="caution">
    <text evidence="2">The sequence shown here is derived from an EMBL/GenBank/DDBJ whole genome shotgun (WGS) entry which is preliminary data.</text>
</comment>
<feature type="domain" description="WAP" evidence="1">
    <location>
        <begin position="116"/>
        <end position="171"/>
    </location>
</feature>
<gene>
    <name evidence="2" type="ORF">WMY93_030464</name>
</gene>
<dbReference type="GO" id="GO:0005615">
    <property type="term" value="C:extracellular space"/>
    <property type="evidence" value="ECO:0007669"/>
    <property type="project" value="TreeGrafter"/>
</dbReference>
<dbReference type="GO" id="GO:0045087">
    <property type="term" value="P:innate immune response"/>
    <property type="evidence" value="ECO:0007669"/>
    <property type="project" value="TreeGrafter"/>
</dbReference>
<dbReference type="PANTHER" id="PTHR19441">
    <property type="entry name" value="WHEY ACDIC PROTEIN WAP"/>
    <property type="match status" value="1"/>
</dbReference>
<evidence type="ECO:0000259" key="1">
    <source>
        <dbReference type="PROSITE" id="PS51390"/>
    </source>
</evidence>
<dbReference type="SMART" id="SM00217">
    <property type="entry name" value="WAP"/>
    <property type="match status" value="4"/>
</dbReference>
<dbReference type="SUPFAM" id="SSF57256">
    <property type="entry name" value="Elafin-like"/>
    <property type="match status" value="4"/>
</dbReference>
<dbReference type="PROSITE" id="PS51390">
    <property type="entry name" value="WAP"/>
    <property type="match status" value="4"/>
</dbReference>
<dbReference type="Proteomes" id="UP001460270">
    <property type="component" value="Unassembled WGS sequence"/>
</dbReference>
<organism evidence="2 3">
    <name type="scientific">Mugilogobius chulae</name>
    <name type="common">yellowstripe goby</name>
    <dbReference type="NCBI Taxonomy" id="88201"/>
    <lineage>
        <taxon>Eukaryota</taxon>
        <taxon>Metazoa</taxon>
        <taxon>Chordata</taxon>
        <taxon>Craniata</taxon>
        <taxon>Vertebrata</taxon>
        <taxon>Euteleostomi</taxon>
        <taxon>Actinopterygii</taxon>
        <taxon>Neopterygii</taxon>
        <taxon>Teleostei</taxon>
        <taxon>Neoteleostei</taxon>
        <taxon>Acanthomorphata</taxon>
        <taxon>Gobiaria</taxon>
        <taxon>Gobiiformes</taxon>
        <taxon>Gobioidei</taxon>
        <taxon>Gobiidae</taxon>
        <taxon>Gobionellinae</taxon>
        <taxon>Mugilogobius</taxon>
    </lineage>
</organism>
<sequence length="278" mass="30767">MALGPSISSALTLLFRWINRSSYMSLISVSAAVNNMDVSVLCLLTVALSFGPQPSSQILPVEKPGTCPKTNMYGHRHYRHVWHCQNKCFQDFQCPGIQKCCRVGCQQICVDPEIVLPPKPGSCPNPHHHHHHHHHHRRHHGCFTKCSSDHDCMGDHKCCPSRCGQTCMKPDLPTPKPGTCPPAPPPPFGGFGICLRGCTSDDDCRGDHKCCSNGCGMVCMEPMRDTRPGTCPPPMPHLLPHFAPCRDQCTEDNQCPPFLKCCYSGCGMQCLKPLMWRG</sequence>
<accession>A0AAW0MQ55</accession>